<organism evidence="4 5">
    <name type="scientific">Byssothecium circinans</name>
    <dbReference type="NCBI Taxonomy" id="147558"/>
    <lineage>
        <taxon>Eukaryota</taxon>
        <taxon>Fungi</taxon>
        <taxon>Dikarya</taxon>
        <taxon>Ascomycota</taxon>
        <taxon>Pezizomycotina</taxon>
        <taxon>Dothideomycetes</taxon>
        <taxon>Pleosporomycetidae</taxon>
        <taxon>Pleosporales</taxon>
        <taxon>Massarineae</taxon>
        <taxon>Massarinaceae</taxon>
        <taxon>Byssothecium</taxon>
    </lineage>
</organism>
<dbReference type="GO" id="GO:0044550">
    <property type="term" value="P:secondary metabolite biosynthetic process"/>
    <property type="evidence" value="ECO:0007669"/>
    <property type="project" value="TreeGrafter"/>
</dbReference>
<dbReference type="InterPro" id="IPR012132">
    <property type="entry name" value="GMC_OxRdtase"/>
</dbReference>
<feature type="compositionally biased region" description="Low complexity" evidence="2">
    <location>
        <begin position="296"/>
        <end position="309"/>
    </location>
</feature>
<dbReference type="Gene3D" id="3.50.50.60">
    <property type="entry name" value="FAD/NAD(P)-binding domain"/>
    <property type="match status" value="1"/>
</dbReference>
<dbReference type="GO" id="GO:0016614">
    <property type="term" value="F:oxidoreductase activity, acting on CH-OH group of donors"/>
    <property type="evidence" value="ECO:0007669"/>
    <property type="project" value="InterPro"/>
</dbReference>
<dbReference type="PANTHER" id="PTHR11552:SF115">
    <property type="entry name" value="DEHYDROGENASE XPTC-RELATED"/>
    <property type="match status" value="1"/>
</dbReference>
<dbReference type="PROSITE" id="PS00624">
    <property type="entry name" value="GMC_OXRED_2"/>
    <property type="match status" value="1"/>
</dbReference>
<feature type="domain" description="Glucose-methanol-choline oxidoreductase N-terminal" evidence="3">
    <location>
        <begin position="244"/>
        <end position="258"/>
    </location>
</feature>
<comment type="similarity">
    <text evidence="1">Belongs to the GMC oxidoreductase family.</text>
</comment>
<proteinExistence type="inferred from homology"/>
<protein>
    <submittedName>
        <fullName evidence="4">FAD/NAD(P)-binding domain-containing protein</fullName>
    </submittedName>
</protein>
<accession>A0A6A5TAS3</accession>
<evidence type="ECO:0000259" key="3">
    <source>
        <dbReference type="PROSITE" id="PS00624"/>
    </source>
</evidence>
<dbReference type="PANTHER" id="PTHR11552">
    <property type="entry name" value="GLUCOSE-METHANOL-CHOLINE GMC OXIDOREDUCTASE"/>
    <property type="match status" value="1"/>
</dbReference>
<dbReference type="OrthoDB" id="269227at2759"/>
<dbReference type="Pfam" id="PF00732">
    <property type="entry name" value="GMC_oxred_N"/>
    <property type="match status" value="2"/>
</dbReference>
<evidence type="ECO:0000256" key="1">
    <source>
        <dbReference type="ARBA" id="ARBA00010790"/>
    </source>
</evidence>
<dbReference type="EMBL" id="ML977038">
    <property type="protein sequence ID" value="KAF1949390.1"/>
    <property type="molecule type" value="Genomic_DNA"/>
</dbReference>
<dbReference type="SUPFAM" id="SSF51905">
    <property type="entry name" value="FAD/NAD(P)-binding domain"/>
    <property type="match status" value="1"/>
</dbReference>
<dbReference type="Proteomes" id="UP000800035">
    <property type="component" value="Unassembled WGS sequence"/>
</dbReference>
<sequence length="342" mass="36833">MIFGLTSLVTAINETYDYIIVGGGISSLLVANYLSEDANRTVLVIENCCVDTTSLPVMPYFGFQVNRASMHPITSAPDPNLADRTFPVSVTNVVGDGSIVNGMMFNHGSSADYDACEEPGNPGRGWEGLEPHFKKAATFTLPSESTTKEFRVTYDEEAYWEGPVQVTISSYNNKNIHRILSEKRLLRPHNHAPGPKLLTGTHIKEILFTALNASFTATGVRITKHNTALTTTVHATHEVILAASAIFTPHLLMVSGIGPASATNNNPPKHDLPAVGPNFQDRPIASTTFHVSNLTLPNPSTITTNSNTQPPKPDLSAHAKTDNALAMLSPHTSPPTTMPSPQ</sequence>
<dbReference type="InterPro" id="IPR000172">
    <property type="entry name" value="GMC_OxRdtase_N"/>
</dbReference>
<evidence type="ECO:0000313" key="5">
    <source>
        <dbReference type="Proteomes" id="UP000800035"/>
    </source>
</evidence>
<feature type="region of interest" description="Disordered" evidence="2">
    <location>
        <begin position="296"/>
        <end position="342"/>
    </location>
</feature>
<keyword evidence="5" id="KW-1185">Reference proteome</keyword>
<dbReference type="GO" id="GO:0050660">
    <property type="term" value="F:flavin adenine dinucleotide binding"/>
    <property type="evidence" value="ECO:0007669"/>
    <property type="project" value="InterPro"/>
</dbReference>
<dbReference type="InterPro" id="IPR036188">
    <property type="entry name" value="FAD/NAD-bd_sf"/>
</dbReference>
<feature type="compositionally biased region" description="Pro residues" evidence="2">
    <location>
        <begin position="332"/>
        <end position="342"/>
    </location>
</feature>
<reference evidence="4" key="1">
    <citation type="journal article" date="2020" name="Stud. Mycol.">
        <title>101 Dothideomycetes genomes: a test case for predicting lifestyles and emergence of pathogens.</title>
        <authorList>
            <person name="Haridas S."/>
            <person name="Albert R."/>
            <person name="Binder M."/>
            <person name="Bloem J."/>
            <person name="Labutti K."/>
            <person name="Salamov A."/>
            <person name="Andreopoulos B."/>
            <person name="Baker S."/>
            <person name="Barry K."/>
            <person name="Bills G."/>
            <person name="Bluhm B."/>
            <person name="Cannon C."/>
            <person name="Castanera R."/>
            <person name="Culley D."/>
            <person name="Daum C."/>
            <person name="Ezra D."/>
            <person name="Gonzalez J."/>
            <person name="Henrissat B."/>
            <person name="Kuo A."/>
            <person name="Liang C."/>
            <person name="Lipzen A."/>
            <person name="Lutzoni F."/>
            <person name="Magnuson J."/>
            <person name="Mondo S."/>
            <person name="Nolan M."/>
            <person name="Ohm R."/>
            <person name="Pangilinan J."/>
            <person name="Park H.-J."/>
            <person name="Ramirez L."/>
            <person name="Alfaro M."/>
            <person name="Sun H."/>
            <person name="Tritt A."/>
            <person name="Yoshinaga Y."/>
            <person name="Zwiers L.-H."/>
            <person name="Turgeon B."/>
            <person name="Goodwin S."/>
            <person name="Spatafora J."/>
            <person name="Crous P."/>
            <person name="Grigoriev I."/>
        </authorList>
    </citation>
    <scope>NUCLEOTIDE SEQUENCE</scope>
    <source>
        <strain evidence="4">CBS 675.92</strain>
    </source>
</reference>
<dbReference type="AlphaFoldDB" id="A0A6A5TAS3"/>
<gene>
    <name evidence="4" type="ORF">CC80DRAFT_555430</name>
</gene>
<evidence type="ECO:0000313" key="4">
    <source>
        <dbReference type="EMBL" id="KAF1949390.1"/>
    </source>
</evidence>
<name>A0A6A5TAS3_9PLEO</name>
<evidence type="ECO:0000256" key="2">
    <source>
        <dbReference type="SAM" id="MobiDB-lite"/>
    </source>
</evidence>